<proteinExistence type="predicted"/>
<name>A0ABQ6FNH8_9CHLR</name>
<evidence type="ECO:0000313" key="3">
    <source>
        <dbReference type="Proteomes" id="UP001344906"/>
    </source>
</evidence>
<dbReference type="Pfam" id="PF17765">
    <property type="entry name" value="MLTR_LBD"/>
    <property type="match status" value="1"/>
</dbReference>
<dbReference type="InterPro" id="IPR041413">
    <property type="entry name" value="MLTR_LBD"/>
</dbReference>
<sequence>MMELQPSLPTTVHPDCVEFVRVVEELLLLRLHEAGQSRESVPFATREDSWGPRKWHRTELEDMVYSSYKRMRQGHITRPPRRAVVMEIADYFQCSLPERNRLLLAAHTFPVELYLTGPDLERVLGVAIETAQALPMPAMIINRDWRIHYFNTSLLHLYDLSPEQIAQLPASSVNLLQLLFDPTLPLYPNLMTNRESWEQMASQTIYGFKAANLLSIYEPWYQEVLNRLLLLPEFASHWQQIFPRKSVEEASISPTGITLETSVPRLGDPSRSLSLRPLLISTGYFHYTFPQIIGFLPISLEDQAIFEEIGLPYLTPTSGGQVVP</sequence>
<comment type="caution">
    <text evidence="2">The sequence shown here is derived from an EMBL/GenBank/DDBJ whole genome shotgun (WGS) entry which is preliminary data.</text>
</comment>
<evidence type="ECO:0000313" key="2">
    <source>
        <dbReference type="EMBL" id="GLV55816.1"/>
    </source>
</evidence>
<dbReference type="EMBL" id="BSRI01000001">
    <property type="protein sequence ID" value="GLV55816.1"/>
    <property type="molecule type" value="Genomic_DNA"/>
</dbReference>
<reference evidence="2 3" key="1">
    <citation type="submission" date="2023-02" db="EMBL/GenBank/DDBJ databases">
        <title>Dictyobacter halimunensis sp. nov., a new member of the class Ktedonobacteria from forest soil in a geothermal area.</title>
        <authorList>
            <person name="Rachmania M.K."/>
            <person name="Ningsih F."/>
            <person name="Sakai Y."/>
            <person name="Yabe S."/>
            <person name="Yokota A."/>
            <person name="Sjamsuridzal W."/>
        </authorList>
    </citation>
    <scope>NUCLEOTIDE SEQUENCE [LARGE SCALE GENOMIC DNA]</scope>
    <source>
        <strain evidence="2 3">S3.2.2.5</strain>
    </source>
</reference>
<accession>A0ABQ6FNH8</accession>
<keyword evidence="3" id="KW-1185">Reference proteome</keyword>
<dbReference type="PANTHER" id="PTHR35010">
    <property type="entry name" value="BLL4672 PROTEIN-RELATED"/>
    <property type="match status" value="1"/>
</dbReference>
<evidence type="ECO:0000259" key="1">
    <source>
        <dbReference type="Pfam" id="PF17765"/>
    </source>
</evidence>
<organism evidence="2 3">
    <name type="scientific">Dictyobacter halimunensis</name>
    <dbReference type="NCBI Taxonomy" id="3026934"/>
    <lineage>
        <taxon>Bacteria</taxon>
        <taxon>Bacillati</taxon>
        <taxon>Chloroflexota</taxon>
        <taxon>Ktedonobacteria</taxon>
        <taxon>Ktedonobacterales</taxon>
        <taxon>Dictyobacteraceae</taxon>
        <taxon>Dictyobacter</taxon>
    </lineage>
</organism>
<dbReference type="Gene3D" id="3.30.450.180">
    <property type="match status" value="1"/>
</dbReference>
<dbReference type="Proteomes" id="UP001344906">
    <property type="component" value="Unassembled WGS sequence"/>
</dbReference>
<protein>
    <recommendedName>
        <fullName evidence="1">MmyB-like transcription regulator ligand binding domain-containing protein</fullName>
    </recommendedName>
</protein>
<gene>
    <name evidence="2" type="ORF">KDH_26600</name>
</gene>
<dbReference type="RefSeq" id="WP_338250512.1">
    <property type="nucleotide sequence ID" value="NZ_BSRI01000001.1"/>
</dbReference>
<feature type="domain" description="MmyB-like transcription regulator ligand binding" evidence="1">
    <location>
        <begin position="134"/>
        <end position="240"/>
    </location>
</feature>